<feature type="binding site" evidence="7">
    <location>
        <position position="167"/>
    </location>
    <ligand>
        <name>ATP</name>
        <dbReference type="ChEBI" id="CHEBI:30616"/>
    </ligand>
</feature>
<evidence type="ECO:0000256" key="3">
    <source>
        <dbReference type="ARBA" id="ARBA00022741"/>
    </source>
</evidence>
<keyword evidence="4 11" id="KW-0418">Kinase</keyword>
<dbReference type="Pfam" id="PF00069">
    <property type="entry name" value="Pkinase"/>
    <property type="match status" value="1"/>
</dbReference>
<dbReference type="InterPro" id="IPR030616">
    <property type="entry name" value="Aur-like"/>
</dbReference>
<keyword evidence="12" id="KW-1185">Reference proteome</keyword>
<evidence type="ECO:0000313" key="12">
    <source>
        <dbReference type="Proteomes" id="UP000193642"/>
    </source>
</evidence>
<comment type="caution">
    <text evidence="11">The sequence shown here is derived from an EMBL/GenBank/DDBJ whole genome shotgun (WGS) entry which is preliminary data.</text>
</comment>
<organism evidence="11 12">
    <name type="scientific">Rhizoclosmatium globosum</name>
    <dbReference type="NCBI Taxonomy" id="329046"/>
    <lineage>
        <taxon>Eukaryota</taxon>
        <taxon>Fungi</taxon>
        <taxon>Fungi incertae sedis</taxon>
        <taxon>Chytridiomycota</taxon>
        <taxon>Chytridiomycota incertae sedis</taxon>
        <taxon>Chytridiomycetes</taxon>
        <taxon>Chytridiales</taxon>
        <taxon>Chytriomycetaceae</taxon>
        <taxon>Rhizoclosmatium</taxon>
    </lineage>
</organism>
<evidence type="ECO:0000256" key="7">
    <source>
        <dbReference type="PIRSR" id="PIRSR630616-2"/>
    </source>
</evidence>
<evidence type="ECO:0000313" key="11">
    <source>
        <dbReference type="EMBL" id="ORY31496.1"/>
    </source>
</evidence>
<dbReference type="Gene3D" id="3.30.200.20">
    <property type="entry name" value="Phosphorylase Kinase, domain 1"/>
    <property type="match status" value="1"/>
</dbReference>
<accession>A0A1Y2B9X3</accession>
<feature type="compositionally biased region" description="Low complexity" evidence="9">
    <location>
        <begin position="135"/>
        <end position="153"/>
    </location>
</feature>
<dbReference type="SMART" id="SM00220">
    <property type="entry name" value="S_TKc"/>
    <property type="match status" value="1"/>
</dbReference>
<dbReference type="PROSITE" id="PS50011">
    <property type="entry name" value="PROTEIN_KINASE_DOM"/>
    <property type="match status" value="1"/>
</dbReference>
<dbReference type="GO" id="GO:0005524">
    <property type="term" value="F:ATP binding"/>
    <property type="evidence" value="ECO:0007669"/>
    <property type="project" value="UniProtKB-KW"/>
</dbReference>
<feature type="binding site" evidence="7">
    <location>
        <position position="15"/>
    </location>
    <ligand>
        <name>ATP</name>
        <dbReference type="ChEBI" id="CHEBI:30616"/>
    </ligand>
</feature>
<keyword evidence="5 7" id="KW-0067">ATP-binding</keyword>
<name>A0A1Y2B9X3_9FUNG</name>
<evidence type="ECO:0000256" key="9">
    <source>
        <dbReference type="SAM" id="MobiDB-lite"/>
    </source>
</evidence>
<dbReference type="OrthoDB" id="2120630at2759"/>
<protein>
    <submittedName>
        <fullName evidence="11">Kinase-like protein</fullName>
    </submittedName>
</protein>
<dbReference type="EMBL" id="MCGO01000076">
    <property type="protein sequence ID" value="ORY31496.1"/>
    <property type="molecule type" value="Genomic_DNA"/>
</dbReference>
<sequence>MLAFDNVLDKHVALKIIRKEELTDYERWRVLRETDLLKTLSHPNIIRLENFIETETDFVIVLEYMNDGDLFDLLQQTGKLAPEQVRIIAVQIALALKYLHSRKVIHRDIKPENVGIRQPLASMANIPADITEAIESSSSTTTTPLTTEEPSGSVDENEAWTKVKLIDFSLSRYAKDGRARTPCGTLGYMAPEMMLVNLHECEYTSAVDMWAFGCLLYALLTGTPPFEIGKMPESKQDVLVQFPESLWRDIPTEAQQCVRACLDPDAVYYREPSPPPPGWYLPARLRTPSPGLYERLSRYDEEIARRREAAAKGEIVVGGDKTVAEAVAEMYAGKSYVVKVVAGAGNYDEKVEVPIYHA</sequence>
<keyword evidence="2" id="KW-0808">Transferase</keyword>
<feature type="active site" description="Proton acceptor" evidence="6">
    <location>
        <position position="108"/>
    </location>
</feature>
<dbReference type="GO" id="GO:0004674">
    <property type="term" value="F:protein serine/threonine kinase activity"/>
    <property type="evidence" value="ECO:0007669"/>
    <property type="project" value="UniProtKB-KW"/>
</dbReference>
<dbReference type="Proteomes" id="UP000193642">
    <property type="component" value="Unassembled WGS sequence"/>
</dbReference>
<dbReference type="PANTHER" id="PTHR24350">
    <property type="entry name" value="SERINE/THREONINE-PROTEIN KINASE IAL-RELATED"/>
    <property type="match status" value="1"/>
</dbReference>
<dbReference type="SUPFAM" id="SSF56112">
    <property type="entry name" value="Protein kinase-like (PK-like)"/>
    <property type="match status" value="1"/>
</dbReference>
<dbReference type="STRING" id="329046.A0A1Y2B9X3"/>
<dbReference type="Gene3D" id="1.10.510.10">
    <property type="entry name" value="Transferase(Phosphotransferase) domain 1"/>
    <property type="match status" value="1"/>
</dbReference>
<gene>
    <name evidence="11" type="ORF">BCR33DRAFT_723846</name>
</gene>
<evidence type="ECO:0000256" key="2">
    <source>
        <dbReference type="ARBA" id="ARBA00022679"/>
    </source>
</evidence>
<dbReference type="InterPro" id="IPR000719">
    <property type="entry name" value="Prot_kinase_dom"/>
</dbReference>
<feature type="domain" description="Protein kinase" evidence="10">
    <location>
        <begin position="1"/>
        <end position="292"/>
    </location>
</feature>
<keyword evidence="3 7" id="KW-0547">Nucleotide-binding</keyword>
<dbReference type="InterPro" id="IPR011009">
    <property type="entry name" value="Kinase-like_dom_sf"/>
</dbReference>
<dbReference type="AlphaFoldDB" id="A0A1Y2B9X3"/>
<proteinExistence type="predicted"/>
<evidence type="ECO:0000256" key="6">
    <source>
        <dbReference type="PIRSR" id="PIRSR630616-1"/>
    </source>
</evidence>
<feature type="binding site" evidence="7">
    <location>
        <begin position="112"/>
        <end position="113"/>
    </location>
    <ligand>
        <name>ATP</name>
        <dbReference type="ChEBI" id="CHEBI:30616"/>
    </ligand>
</feature>
<evidence type="ECO:0000256" key="8">
    <source>
        <dbReference type="PIRSR" id="PIRSR630616-3"/>
    </source>
</evidence>
<evidence type="ECO:0000256" key="4">
    <source>
        <dbReference type="ARBA" id="ARBA00022777"/>
    </source>
</evidence>
<keyword evidence="1" id="KW-0723">Serine/threonine-protein kinase</keyword>
<feature type="cross-link" description="Glycyl lysine isopeptide (Lys-Gly) (interchain with G-Cter in SUMO2)" evidence="8">
    <location>
        <position position="110"/>
    </location>
</feature>
<feature type="region of interest" description="Disordered" evidence="9">
    <location>
        <begin position="135"/>
        <end position="156"/>
    </location>
</feature>
<evidence type="ECO:0000256" key="5">
    <source>
        <dbReference type="ARBA" id="ARBA00022840"/>
    </source>
</evidence>
<evidence type="ECO:0000259" key="10">
    <source>
        <dbReference type="PROSITE" id="PS50011"/>
    </source>
</evidence>
<reference evidence="11 12" key="1">
    <citation type="submission" date="2016-07" db="EMBL/GenBank/DDBJ databases">
        <title>Pervasive Adenine N6-methylation of Active Genes in Fungi.</title>
        <authorList>
            <consortium name="DOE Joint Genome Institute"/>
            <person name="Mondo S.J."/>
            <person name="Dannebaum R.O."/>
            <person name="Kuo R.C."/>
            <person name="Labutti K."/>
            <person name="Haridas S."/>
            <person name="Kuo A."/>
            <person name="Salamov A."/>
            <person name="Ahrendt S.R."/>
            <person name="Lipzen A."/>
            <person name="Sullivan W."/>
            <person name="Andreopoulos W.B."/>
            <person name="Clum A."/>
            <person name="Lindquist E."/>
            <person name="Daum C."/>
            <person name="Ramamoorthy G.K."/>
            <person name="Gryganskyi A."/>
            <person name="Culley D."/>
            <person name="Magnuson J.K."/>
            <person name="James T.Y."/>
            <person name="O'Malley M.A."/>
            <person name="Stajich J.E."/>
            <person name="Spatafora J.W."/>
            <person name="Visel A."/>
            <person name="Grigoriev I.V."/>
        </authorList>
    </citation>
    <scope>NUCLEOTIDE SEQUENCE [LARGE SCALE GENOMIC DNA]</scope>
    <source>
        <strain evidence="11 12">JEL800</strain>
    </source>
</reference>
<evidence type="ECO:0000256" key="1">
    <source>
        <dbReference type="ARBA" id="ARBA00022527"/>
    </source>
</evidence>